<dbReference type="InterPro" id="IPR016621">
    <property type="entry name" value="UCP014543"/>
</dbReference>
<accession>A0AAX3BDM7</accession>
<name>A0AAX3BDM7_9SPIR</name>
<dbReference type="EMBL" id="CP073355">
    <property type="protein sequence ID" value="URA10210.1"/>
    <property type="molecule type" value="Genomic_DNA"/>
</dbReference>
<reference evidence="1" key="1">
    <citation type="submission" date="2021-04" db="EMBL/GenBank/DDBJ databases">
        <authorList>
            <person name="Postec A."/>
        </authorList>
    </citation>
    <scope>NUCLEOTIDE SEQUENCE</scope>
    <source>
        <strain evidence="1">F1F22</strain>
    </source>
</reference>
<dbReference type="AlphaFoldDB" id="A0AAX3BDM7"/>
<sequence>MPTMILYGYEEPEARELQKKLENLLNTQIDILSASSMENATVTEIITKRPGEVFLAHPFKVLVFVDFEDEAIEKTVYNFPKEVSRPIFCGLTPENVKWPFGYLLEHLLEEYHL</sequence>
<dbReference type="Pfam" id="PF12646">
    <property type="entry name" value="DUF3783"/>
    <property type="match status" value="1"/>
</dbReference>
<dbReference type="KEGG" id="taqu:KDW03_12140"/>
<protein>
    <submittedName>
        <fullName evidence="1">DUF3783 domain-containing protein</fullName>
    </submittedName>
</protein>
<keyword evidence="2" id="KW-1185">Reference proteome</keyword>
<organism evidence="1 2">
    <name type="scientific">Thermospira aquatica</name>
    <dbReference type="NCBI Taxonomy" id="2828656"/>
    <lineage>
        <taxon>Bacteria</taxon>
        <taxon>Pseudomonadati</taxon>
        <taxon>Spirochaetota</taxon>
        <taxon>Spirochaetia</taxon>
        <taxon>Brevinematales</taxon>
        <taxon>Thermospiraceae</taxon>
        <taxon>Thermospira</taxon>
    </lineage>
</organism>
<dbReference type="Proteomes" id="UP001056539">
    <property type="component" value="Chromosome"/>
</dbReference>
<gene>
    <name evidence="1" type="ORF">KDW03_12140</name>
</gene>
<dbReference type="RefSeq" id="WP_271435343.1">
    <property type="nucleotide sequence ID" value="NZ_CP073355.1"/>
</dbReference>
<proteinExistence type="predicted"/>
<evidence type="ECO:0000313" key="2">
    <source>
        <dbReference type="Proteomes" id="UP001056539"/>
    </source>
</evidence>
<reference evidence="1" key="2">
    <citation type="submission" date="2022-06" db="EMBL/GenBank/DDBJ databases">
        <title>Thermospira aquatica gen. nov., sp. nov.</title>
        <authorList>
            <person name="Ben Ali Gam Z."/>
            <person name="Labat M."/>
        </authorList>
    </citation>
    <scope>NUCLEOTIDE SEQUENCE</scope>
    <source>
        <strain evidence="1">F1F22</strain>
    </source>
</reference>
<evidence type="ECO:0000313" key="1">
    <source>
        <dbReference type="EMBL" id="URA10210.1"/>
    </source>
</evidence>